<dbReference type="PROSITE" id="PS51669">
    <property type="entry name" value="4FE4S_MOW_BIS_MGD"/>
    <property type="match status" value="1"/>
</dbReference>
<dbReference type="Pfam" id="PF00384">
    <property type="entry name" value="Molybdopterin"/>
    <property type="match status" value="1"/>
</dbReference>
<protein>
    <submittedName>
        <fullName evidence="7">Molybdopterin-dependent oxidoreductase</fullName>
    </submittedName>
</protein>
<evidence type="ECO:0000256" key="4">
    <source>
        <dbReference type="ARBA" id="ARBA00023014"/>
    </source>
</evidence>
<name>A0ABY6AXA9_9BURK</name>
<dbReference type="Pfam" id="PF04879">
    <property type="entry name" value="Molybdop_Fe4S4"/>
    <property type="match status" value="1"/>
</dbReference>
<evidence type="ECO:0000256" key="5">
    <source>
        <dbReference type="SAM" id="MobiDB-lite"/>
    </source>
</evidence>
<dbReference type="SMART" id="SM00926">
    <property type="entry name" value="Molybdop_Fe4S4"/>
    <property type="match status" value="1"/>
</dbReference>
<keyword evidence="4" id="KW-0411">Iron-sulfur</keyword>
<dbReference type="SUPFAM" id="SSF50692">
    <property type="entry name" value="ADC-like"/>
    <property type="match status" value="1"/>
</dbReference>
<dbReference type="RefSeq" id="WP_261757574.1">
    <property type="nucleotide sequence ID" value="NZ_CP104562.2"/>
</dbReference>
<keyword evidence="8" id="KW-1185">Reference proteome</keyword>
<feature type="domain" description="4Fe-4S Mo/W bis-MGD-type" evidence="6">
    <location>
        <begin position="61"/>
        <end position="121"/>
    </location>
</feature>
<reference evidence="7" key="1">
    <citation type="submission" date="2022-10" db="EMBL/GenBank/DDBJ databases">
        <title>Characterization and whole genome sequencing of a new Roseateles species, isolated from fresh water.</title>
        <authorList>
            <person name="Guliayeva D.Y."/>
            <person name="Akhremchuk A.E."/>
            <person name="Sikolenko M.A."/>
            <person name="Valentovich L.N."/>
            <person name="Sidarenka A.V."/>
        </authorList>
    </citation>
    <scope>NUCLEOTIDE SEQUENCE</scope>
    <source>
        <strain evidence="7">BIM B-1768</strain>
    </source>
</reference>
<proteinExistence type="inferred from homology"/>
<evidence type="ECO:0000256" key="3">
    <source>
        <dbReference type="ARBA" id="ARBA00023004"/>
    </source>
</evidence>
<evidence type="ECO:0000256" key="1">
    <source>
        <dbReference type="ARBA" id="ARBA00010312"/>
    </source>
</evidence>
<dbReference type="SUPFAM" id="SSF53706">
    <property type="entry name" value="Formate dehydrogenase/DMSO reductase, domains 1-3"/>
    <property type="match status" value="1"/>
</dbReference>
<gene>
    <name evidence="7" type="ORF">N4261_23050</name>
</gene>
<dbReference type="PANTHER" id="PTHR43742:SF2">
    <property type="entry name" value="ASSIMILATORY NITRATE REDUCTASE CATALYTIC SUBUNIT"/>
    <property type="match status" value="1"/>
</dbReference>
<evidence type="ECO:0000256" key="2">
    <source>
        <dbReference type="ARBA" id="ARBA00022723"/>
    </source>
</evidence>
<dbReference type="Proteomes" id="UP001064933">
    <property type="component" value="Chromosome"/>
</dbReference>
<dbReference type="InterPro" id="IPR006963">
    <property type="entry name" value="Mopterin_OxRdtase_4Fe-4S_dom"/>
</dbReference>
<accession>A0ABY6AXA9</accession>
<organism evidence="7 8">
    <name type="scientific">Roseateles amylovorans</name>
    <dbReference type="NCBI Taxonomy" id="2978473"/>
    <lineage>
        <taxon>Bacteria</taxon>
        <taxon>Pseudomonadati</taxon>
        <taxon>Pseudomonadota</taxon>
        <taxon>Betaproteobacteria</taxon>
        <taxon>Burkholderiales</taxon>
        <taxon>Sphaerotilaceae</taxon>
        <taxon>Roseateles</taxon>
    </lineage>
</organism>
<dbReference type="InterPro" id="IPR006656">
    <property type="entry name" value="Mopterin_OxRdtase"/>
</dbReference>
<dbReference type="InterPro" id="IPR006657">
    <property type="entry name" value="MoPterin_dinucl-bd_dom"/>
</dbReference>
<evidence type="ECO:0000313" key="7">
    <source>
        <dbReference type="EMBL" id="UXH77819.1"/>
    </source>
</evidence>
<feature type="region of interest" description="Disordered" evidence="5">
    <location>
        <begin position="1"/>
        <end position="23"/>
    </location>
</feature>
<evidence type="ECO:0000259" key="6">
    <source>
        <dbReference type="PROSITE" id="PS51669"/>
    </source>
</evidence>
<dbReference type="Gene3D" id="2.40.40.20">
    <property type="match status" value="1"/>
</dbReference>
<dbReference type="Gene3D" id="3.40.50.740">
    <property type="match status" value="1"/>
</dbReference>
<dbReference type="Gene3D" id="2.20.25.90">
    <property type="entry name" value="ADC-like domains"/>
    <property type="match status" value="1"/>
</dbReference>
<comment type="similarity">
    <text evidence="1">Belongs to the prokaryotic molybdopterin-containing oxidoreductase family.</text>
</comment>
<sequence length="828" mass="88311">MQPVADMTTADPPPSHNRSHNITNDVETGMTTHTNGDTLAEANVEADIGTDVGADAGAKGDRVHYRICPLCEACCGLEIHTVSSAQGPKVVAIRGAAQDPFSQGYLCPKGVALKNLHEDPDRLRQPMRKQADGRFTPISWDDAFAEVQQRLPALRERHGADAVAVSIGNPASHKIGLFSYFPGLVRALGTRNIFSASTLDQMPKQLACGLMYGHWLSVPVPDLPRSDLLIILGANPMVSNGSLWTVPDYRGKAKAMRARGGRIIVIDPRRTETAQAADAHHAIRPGGDVFLLLGMLHTLFDEGLVKPGRLAEHLQGLETLQALARDYPPERVASHCGLGADTLRQLARDLAGTERAALYGRVGTCTQRFGTLNSWLVDVLNILTGHLDAPGGLMFPKAAAFAANTMGRSGQGKGVTIGRRHSRVSRAPEIMGELPLSCLAEEIETPGDAQVRALITVACNPVLSAPNGGRLARALEGLDFMISLDPYLNETSRHAHLILPPPSPLQDWHYDLVFSQLSWRNHARWSGPVLPPDEGDPAGPAGQDSPQAEWRTLLRLTAIVAGQPHDSDAALQALDDAALMSELRRNAGDQAEALFERIDGGAGPARWLDLALRSGPYGDGFGARPDGLSLARVKAAPHGIDLGELTPRIPELLRTASGRIELAPQPMLDDLADVDAALQRPLGDELLLIGRRETRSNNSWMHNLPVLAKGKARCTLMVHPDDAARVGLADGQVARLSNARGSLLAPVELSADLRVGVVSLPHGWGHDLAGAQLQVAARQPGVNMNLLLDEESRDPVSGTSVLSGVPVRLSAAPAVAATPTERDAGSPA</sequence>
<evidence type="ECO:0000313" key="8">
    <source>
        <dbReference type="Proteomes" id="UP001064933"/>
    </source>
</evidence>
<dbReference type="Pfam" id="PF01568">
    <property type="entry name" value="Molydop_binding"/>
    <property type="match status" value="1"/>
</dbReference>
<dbReference type="Gene3D" id="3.40.228.10">
    <property type="entry name" value="Dimethylsulfoxide Reductase, domain 2"/>
    <property type="match status" value="1"/>
</dbReference>
<dbReference type="InterPro" id="IPR009010">
    <property type="entry name" value="Asp_de-COase-like_dom_sf"/>
</dbReference>
<dbReference type="InterPro" id="IPR050612">
    <property type="entry name" value="Prok_Mopterin_Oxidored"/>
</dbReference>
<keyword evidence="2" id="KW-0479">Metal-binding</keyword>
<dbReference type="PANTHER" id="PTHR43742">
    <property type="entry name" value="TRIMETHYLAMINE-N-OXIDE REDUCTASE"/>
    <property type="match status" value="1"/>
</dbReference>
<keyword evidence="3" id="KW-0408">Iron</keyword>
<dbReference type="EMBL" id="CP104562">
    <property type="protein sequence ID" value="UXH77819.1"/>
    <property type="molecule type" value="Genomic_DNA"/>
</dbReference>